<dbReference type="GO" id="GO:0061630">
    <property type="term" value="F:ubiquitin protein ligase activity"/>
    <property type="evidence" value="ECO:0007669"/>
    <property type="project" value="UniProtKB-EC"/>
</dbReference>
<dbReference type="InterPro" id="IPR051073">
    <property type="entry name" value="ZNRF3_Arkadia_E3_ligases"/>
</dbReference>
<dbReference type="Gene3D" id="3.50.30.30">
    <property type="match status" value="1"/>
</dbReference>
<evidence type="ECO:0000256" key="1">
    <source>
        <dbReference type="ARBA" id="ARBA00000900"/>
    </source>
</evidence>
<comment type="caution">
    <text evidence="21">The sequence shown here is derived from an EMBL/GenBank/DDBJ whole genome shotgun (WGS) entry which is preliminary data.</text>
</comment>
<feature type="region of interest" description="Disordered" evidence="17">
    <location>
        <begin position="665"/>
        <end position="717"/>
    </location>
</feature>
<proteinExistence type="inferred from homology"/>
<keyword evidence="7" id="KW-0808">Transferase</keyword>
<comment type="catalytic activity">
    <reaction evidence="1">
        <text>S-ubiquitinyl-[E2 ubiquitin-conjugating enzyme]-L-cysteine + [acceptor protein]-L-lysine = [E2 ubiquitin-conjugating enzyme]-L-cysteine + N(6)-ubiquitinyl-[acceptor protein]-L-lysine.</text>
        <dbReference type="EC" id="2.3.2.27"/>
    </reaction>
</comment>
<dbReference type="GO" id="GO:0005886">
    <property type="term" value="C:plasma membrane"/>
    <property type="evidence" value="ECO:0007669"/>
    <property type="project" value="UniProtKB-SubCell"/>
</dbReference>
<keyword evidence="11 16" id="KW-0479">Metal-binding</keyword>
<dbReference type="SMART" id="SM00184">
    <property type="entry name" value="RING"/>
    <property type="match status" value="1"/>
</dbReference>
<dbReference type="Pfam" id="PF18212">
    <property type="entry name" value="ZNRF_3_ecto"/>
    <property type="match status" value="1"/>
</dbReference>
<feature type="region of interest" description="Disordered" evidence="17">
    <location>
        <begin position="347"/>
        <end position="384"/>
    </location>
</feature>
<evidence type="ECO:0000256" key="16">
    <source>
        <dbReference type="PROSITE-ProRule" id="PRU00175"/>
    </source>
</evidence>
<sequence length="832" mass="93505">MTIFILNVIFVIFLRNCNGKTLENHPDPIAEIELLLYDEQRDGEYTVTERVNLSGYFSPAGTRASAEGDVVQLHPLIICDAVYDDDLKLRYGSVAVVKLESHEIDHCRLTVYQRAEKIIQRGATAVILDITDDLDAEQDLRQAGSVDSLERPVIHINGADAKRLMEIILNEKNAQARIKQYNQTKEVTPHNRNEFLDMGIFISFFVLIAIICLLLVVKLRWRQRRKQDSQTRQTMNALAKMRTRKYKKGDRRQREEQVVVTPSVASDGSVCAICLDEFRDGEELRIVPCDHEFHKNCVDPWLVSNKTCPLCMFDILEPEEGKVNTPSIHGTPPEQYAELRVNLPSTSAEEISQSSSINNQPSHSHYEEYPHHRHSSSNGWVHPVARRDRRPISYSGAYLREFGQCSMPGRNGPTERWVPSYSQWQPQPCDFVCSRCQRKVQKYSGKSNRRTRVVGPELTSFESHYGSSMTGQYVPVAEVSYSNGRMLSPTSRQVHMHCTPAQIHAQPPPPQENALDPNSSVMRDSSSESSLSLSAFHADYECSDSSSSQENFDSNRSVFGSSTTCRSDPVAPDPQLYAKPGIVDQEWANSAPVSLTPSCVHRKESHHLKPVRFSSDSEEVKRSGSEACASSGSNFSTKAHVSCKASPHPYKPGGNGTFIQAFMHSAKQKSHSFPRTSGGHPAHTSKRRHEHSRGQPVKTKDTRVREIKSRPCKGSSNATKDIPCHCCNGNSVWEAKGQSSRGREHRSKSIERSEDHAECSKRLRDERSGKTRSEDKVQSKSKAERHGHRTRKSRAHLSLPIQSIVTVDPVEGYITTVPVSSSGRRNTREEIV</sequence>
<dbReference type="Pfam" id="PF13639">
    <property type="entry name" value="zf-RING_2"/>
    <property type="match status" value="1"/>
</dbReference>
<evidence type="ECO:0000256" key="3">
    <source>
        <dbReference type="ARBA" id="ARBA00004906"/>
    </source>
</evidence>
<dbReference type="SUPFAM" id="SSF57850">
    <property type="entry name" value="RING/U-box"/>
    <property type="match status" value="1"/>
</dbReference>
<dbReference type="GO" id="GO:0016055">
    <property type="term" value="P:Wnt signaling pathway"/>
    <property type="evidence" value="ECO:0007669"/>
    <property type="project" value="UniProtKB-KW"/>
</dbReference>
<evidence type="ECO:0000256" key="4">
    <source>
        <dbReference type="ARBA" id="ARBA00008759"/>
    </source>
</evidence>
<evidence type="ECO:0000256" key="14">
    <source>
        <dbReference type="ARBA" id="ARBA00022989"/>
    </source>
</evidence>
<feature type="region of interest" description="Disordered" evidence="17">
    <location>
        <begin position="544"/>
        <end position="572"/>
    </location>
</feature>
<keyword evidence="15 18" id="KW-0472">Membrane</keyword>
<feature type="region of interest" description="Disordered" evidence="17">
    <location>
        <begin position="735"/>
        <end position="800"/>
    </location>
</feature>
<comment type="subcellular location">
    <subcellularLocation>
        <location evidence="2">Cell membrane</location>
        <topology evidence="2">Single-pass type I membrane protein</topology>
    </subcellularLocation>
</comment>
<feature type="compositionally biased region" description="Basic residues" evidence="17">
    <location>
        <begin position="785"/>
        <end position="795"/>
    </location>
</feature>
<dbReference type="EC" id="2.3.2.27" evidence="5"/>
<dbReference type="InterPro" id="IPR001841">
    <property type="entry name" value="Znf_RING"/>
</dbReference>
<protein>
    <recommendedName>
        <fullName evidence="5">RING-type E3 ubiquitin transferase</fullName>
        <ecNumber evidence="5">2.3.2.27</ecNumber>
    </recommendedName>
</protein>
<evidence type="ECO:0000256" key="11">
    <source>
        <dbReference type="ARBA" id="ARBA00022771"/>
    </source>
</evidence>
<dbReference type="GO" id="GO:0008270">
    <property type="term" value="F:zinc ion binding"/>
    <property type="evidence" value="ECO:0007669"/>
    <property type="project" value="UniProtKB-KW"/>
</dbReference>
<comment type="similarity">
    <text evidence="4">Belongs to the ZNRF3 family.</text>
</comment>
<feature type="compositionally biased region" description="Low complexity" evidence="17">
    <location>
        <begin position="347"/>
        <end position="363"/>
    </location>
</feature>
<evidence type="ECO:0000256" key="7">
    <source>
        <dbReference type="ARBA" id="ARBA00022679"/>
    </source>
</evidence>
<dbReference type="Gene3D" id="3.30.40.10">
    <property type="entry name" value="Zinc/RING finger domain, C3HC4 (zinc finger)"/>
    <property type="match status" value="1"/>
</dbReference>
<keyword evidence="13" id="KW-0862">Zinc</keyword>
<gene>
    <name evidence="21" type="ORF">HOLleu_11068</name>
</gene>
<feature type="compositionally biased region" description="Basic and acidic residues" evidence="17">
    <location>
        <begin position="698"/>
        <end position="709"/>
    </location>
</feature>
<feature type="transmembrane region" description="Helical" evidence="18">
    <location>
        <begin position="198"/>
        <end position="217"/>
    </location>
</feature>
<feature type="region of interest" description="Disordered" evidence="17">
    <location>
        <begin position="501"/>
        <end position="528"/>
    </location>
</feature>
<evidence type="ECO:0000256" key="6">
    <source>
        <dbReference type="ARBA" id="ARBA00022475"/>
    </source>
</evidence>
<keyword evidence="22" id="KW-1185">Reference proteome</keyword>
<dbReference type="OrthoDB" id="9984778at2759"/>
<evidence type="ECO:0000256" key="15">
    <source>
        <dbReference type="ARBA" id="ARBA00023136"/>
    </source>
</evidence>
<feature type="compositionally biased region" description="Low complexity" evidence="17">
    <location>
        <begin position="544"/>
        <end position="557"/>
    </location>
</feature>
<evidence type="ECO:0000256" key="17">
    <source>
        <dbReference type="SAM" id="MobiDB-lite"/>
    </source>
</evidence>
<feature type="signal peptide" evidence="19">
    <location>
        <begin position="1"/>
        <end position="19"/>
    </location>
</feature>
<keyword evidence="12" id="KW-0833">Ubl conjugation pathway</keyword>
<keyword evidence="6" id="KW-1003">Cell membrane</keyword>
<evidence type="ECO:0000256" key="13">
    <source>
        <dbReference type="ARBA" id="ARBA00022833"/>
    </source>
</evidence>
<dbReference type="InterPro" id="IPR013083">
    <property type="entry name" value="Znf_RING/FYVE/PHD"/>
</dbReference>
<reference evidence="21" key="1">
    <citation type="submission" date="2021-10" db="EMBL/GenBank/DDBJ databases">
        <title>Tropical sea cucumber genome reveals ecological adaptation and Cuvierian tubules defense mechanism.</title>
        <authorList>
            <person name="Chen T."/>
        </authorList>
    </citation>
    <scope>NUCLEOTIDE SEQUENCE</scope>
    <source>
        <strain evidence="21">Nanhai2018</strain>
        <tissue evidence="21">Muscle</tissue>
    </source>
</reference>
<evidence type="ECO:0000259" key="20">
    <source>
        <dbReference type="PROSITE" id="PS50089"/>
    </source>
</evidence>
<evidence type="ECO:0000256" key="8">
    <source>
        <dbReference type="ARBA" id="ARBA00022687"/>
    </source>
</evidence>
<evidence type="ECO:0000256" key="10">
    <source>
        <dbReference type="ARBA" id="ARBA00022729"/>
    </source>
</evidence>
<evidence type="ECO:0000313" key="21">
    <source>
        <dbReference type="EMBL" id="KAJ8043801.1"/>
    </source>
</evidence>
<feature type="domain" description="RING-type" evidence="20">
    <location>
        <begin position="271"/>
        <end position="311"/>
    </location>
</feature>
<feature type="compositionally biased region" description="Basic and acidic residues" evidence="17">
    <location>
        <begin position="747"/>
        <end position="784"/>
    </location>
</feature>
<dbReference type="Proteomes" id="UP001152320">
    <property type="component" value="Chromosome 4"/>
</dbReference>
<evidence type="ECO:0000256" key="18">
    <source>
        <dbReference type="SAM" id="Phobius"/>
    </source>
</evidence>
<evidence type="ECO:0000256" key="12">
    <source>
        <dbReference type="ARBA" id="ARBA00022786"/>
    </source>
</evidence>
<evidence type="ECO:0000256" key="9">
    <source>
        <dbReference type="ARBA" id="ARBA00022692"/>
    </source>
</evidence>
<dbReference type="PROSITE" id="PS50089">
    <property type="entry name" value="ZF_RING_2"/>
    <property type="match status" value="1"/>
</dbReference>
<dbReference type="InterPro" id="IPR040700">
    <property type="entry name" value="ZNRF-3_ecto"/>
</dbReference>
<comment type="pathway">
    <text evidence="3">Protein modification; protein ubiquitination.</text>
</comment>
<keyword evidence="14 18" id="KW-1133">Transmembrane helix</keyword>
<keyword evidence="8" id="KW-0879">Wnt signaling pathway</keyword>
<evidence type="ECO:0000256" key="19">
    <source>
        <dbReference type="SAM" id="SignalP"/>
    </source>
</evidence>
<dbReference type="GO" id="GO:0030178">
    <property type="term" value="P:negative regulation of Wnt signaling pathway"/>
    <property type="evidence" value="ECO:0007669"/>
    <property type="project" value="UniProtKB-ARBA"/>
</dbReference>
<dbReference type="EMBL" id="JAIZAY010000004">
    <property type="protein sequence ID" value="KAJ8043801.1"/>
    <property type="molecule type" value="Genomic_DNA"/>
</dbReference>
<evidence type="ECO:0000256" key="5">
    <source>
        <dbReference type="ARBA" id="ARBA00012483"/>
    </source>
</evidence>
<dbReference type="PANTHER" id="PTHR16200">
    <property type="entry name" value="RING ZINC FINGER"/>
    <property type="match status" value="1"/>
</dbReference>
<feature type="chain" id="PRO_5040147629" description="RING-type E3 ubiquitin transferase" evidence="19">
    <location>
        <begin position="20"/>
        <end position="832"/>
    </location>
</feature>
<accession>A0A9Q1HG60</accession>
<evidence type="ECO:0000313" key="22">
    <source>
        <dbReference type="Proteomes" id="UP001152320"/>
    </source>
</evidence>
<dbReference type="AlphaFoldDB" id="A0A9Q1HG60"/>
<organism evidence="21 22">
    <name type="scientific">Holothuria leucospilota</name>
    <name type="common">Black long sea cucumber</name>
    <name type="synonym">Mertensiothuria leucospilota</name>
    <dbReference type="NCBI Taxonomy" id="206669"/>
    <lineage>
        <taxon>Eukaryota</taxon>
        <taxon>Metazoa</taxon>
        <taxon>Echinodermata</taxon>
        <taxon>Eleutherozoa</taxon>
        <taxon>Echinozoa</taxon>
        <taxon>Holothuroidea</taxon>
        <taxon>Aspidochirotacea</taxon>
        <taxon>Aspidochirotida</taxon>
        <taxon>Holothuriidae</taxon>
        <taxon>Holothuria</taxon>
    </lineage>
</organism>
<feature type="compositionally biased region" description="Low complexity" evidence="17">
    <location>
        <begin position="519"/>
        <end position="528"/>
    </location>
</feature>
<keyword evidence="11 16" id="KW-0863">Zinc-finger</keyword>
<keyword evidence="9 18" id="KW-0812">Transmembrane</keyword>
<evidence type="ECO:0000256" key="2">
    <source>
        <dbReference type="ARBA" id="ARBA00004251"/>
    </source>
</evidence>
<name>A0A9Q1HG60_HOLLE</name>
<keyword evidence="10 19" id="KW-0732">Signal</keyword>